<evidence type="ECO:0000313" key="2">
    <source>
        <dbReference type="EMBL" id="KUJ16693.1"/>
    </source>
</evidence>
<organism evidence="2 3">
    <name type="scientific">Mollisia scopiformis</name>
    <name type="common">Conifer needle endophyte fungus</name>
    <name type="synonym">Phialocephala scopiformis</name>
    <dbReference type="NCBI Taxonomy" id="149040"/>
    <lineage>
        <taxon>Eukaryota</taxon>
        <taxon>Fungi</taxon>
        <taxon>Dikarya</taxon>
        <taxon>Ascomycota</taxon>
        <taxon>Pezizomycotina</taxon>
        <taxon>Leotiomycetes</taxon>
        <taxon>Helotiales</taxon>
        <taxon>Mollisiaceae</taxon>
        <taxon>Mollisia</taxon>
    </lineage>
</organism>
<reference evidence="2 3" key="1">
    <citation type="submission" date="2015-10" db="EMBL/GenBank/DDBJ databases">
        <title>Full genome of DAOMC 229536 Phialocephala scopiformis, a fungal endophyte of spruce producing the potent anti-insectan compound rugulosin.</title>
        <authorList>
            <consortium name="DOE Joint Genome Institute"/>
            <person name="Walker A.K."/>
            <person name="Frasz S.L."/>
            <person name="Seifert K.A."/>
            <person name="Miller J.D."/>
            <person name="Mondo S.J."/>
            <person name="Labutti K."/>
            <person name="Lipzen A."/>
            <person name="Dockter R."/>
            <person name="Kennedy M."/>
            <person name="Grigoriev I.V."/>
            <person name="Spatafora J.W."/>
        </authorList>
    </citation>
    <scope>NUCLEOTIDE SEQUENCE [LARGE SCALE GENOMIC DNA]</scope>
    <source>
        <strain evidence="2 3">CBS 120377</strain>
    </source>
</reference>
<dbReference type="KEGG" id="psco:LY89DRAFT_733700"/>
<accession>A0A194X949</accession>
<evidence type="ECO:0000313" key="3">
    <source>
        <dbReference type="Proteomes" id="UP000070700"/>
    </source>
</evidence>
<dbReference type="OrthoDB" id="5394947at2759"/>
<keyword evidence="3" id="KW-1185">Reference proteome</keyword>
<dbReference type="RefSeq" id="XP_018071048.1">
    <property type="nucleotide sequence ID" value="XM_018219835.1"/>
</dbReference>
<name>A0A194X949_MOLSC</name>
<sequence>MYFNLNSTTVYYYSLIVNGTSYLYDVTNPNQIAITSANGDSLLVNSTGFYIFGANCNGALAVNIANFTQQLNQLSNTTSVSKRSAALHKRRETSFTVDAVIEDQCGNPVTDMNPDCDVGTSPCQIQQAISGSFAWTCQFPGANAPETMCENSVNNALNYVTQGVGGQLTNIGGAAGFIAKFFPASVIGQLISRLAVGFAGLAAAEFIIDGLAALALVEIAIAAVGQDNIAYALCTIQHLDDPPLPLLIDTSYQQVTLAVIDSAPTPTFDAGTVSISDPASTGCPCVPGVCGSFNVIYSPNCGEVGDCVCVTDANGQGVCVEDVYCDSTTACATDADCPGGACWVNSCCGGAICAPLSNICSPSTKLRRNELPLPREHEKRDGGCLSGALCP</sequence>
<dbReference type="GeneID" id="28829561"/>
<feature type="compositionally biased region" description="Basic and acidic residues" evidence="1">
    <location>
        <begin position="371"/>
        <end position="382"/>
    </location>
</feature>
<evidence type="ECO:0000256" key="1">
    <source>
        <dbReference type="SAM" id="MobiDB-lite"/>
    </source>
</evidence>
<dbReference type="EMBL" id="KQ947415">
    <property type="protein sequence ID" value="KUJ16693.1"/>
    <property type="molecule type" value="Genomic_DNA"/>
</dbReference>
<dbReference type="Proteomes" id="UP000070700">
    <property type="component" value="Unassembled WGS sequence"/>
</dbReference>
<gene>
    <name evidence="2" type="ORF">LY89DRAFT_733700</name>
</gene>
<dbReference type="AlphaFoldDB" id="A0A194X949"/>
<feature type="region of interest" description="Disordered" evidence="1">
    <location>
        <begin position="371"/>
        <end position="391"/>
    </location>
</feature>
<protein>
    <submittedName>
        <fullName evidence="2">Uncharacterized protein</fullName>
    </submittedName>
</protein>
<proteinExistence type="predicted"/>
<dbReference type="InParanoid" id="A0A194X949"/>